<dbReference type="SUPFAM" id="SSF55729">
    <property type="entry name" value="Acyl-CoA N-acyltransferases (Nat)"/>
    <property type="match status" value="1"/>
</dbReference>
<organism evidence="2 3">
    <name type="scientific">Amylocarpus encephaloides</name>
    <dbReference type="NCBI Taxonomy" id="45428"/>
    <lineage>
        <taxon>Eukaryota</taxon>
        <taxon>Fungi</taxon>
        <taxon>Dikarya</taxon>
        <taxon>Ascomycota</taxon>
        <taxon>Pezizomycotina</taxon>
        <taxon>Leotiomycetes</taxon>
        <taxon>Helotiales</taxon>
        <taxon>Helotiales incertae sedis</taxon>
        <taxon>Amylocarpus</taxon>
    </lineage>
</organism>
<dbReference type="GO" id="GO:0016747">
    <property type="term" value="F:acyltransferase activity, transferring groups other than amino-acyl groups"/>
    <property type="evidence" value="ECO:0007669"/>
    <property type="project" value="InterPro"/>
</dbReference>
<accession>A0A9P7YLV7</accession>
<dbReference type="PANTHER" id="PTHR43305:SF1">
    <property type="entry name" value="FAMILY N-ACETYLTRANSFERASE, PUTATIVE (AFU_ORTHOLOGUE AFUA_2G01380)-RELATED"/>
    <property type="match status" value="1"/>
</dbReference>
<dbReference type="InterPro" id="IPR016181">
    <property type="entry name" value="Acyl_CoA_acyltransferase"/>
</dbReference>
<comment type="caution">
    <text evidence="2">The sequence shown here is derived from an EMBL/GenBank/DDBJ whole genome shotgun (WGS) entry which is preliminary data.</text>
</comment>
<dbReference type="EMBL" id="MU251420">
    <property type="protein sequence ID" value="KAG9235871.1"/>
    <property type="molecule type" value="Genomic_DNA"/>
</dbReference>
<dbReference type="AlphaFoldDB" id="A0A9P7YLV7"/>
<name>A0A9P7YLV7_9HELO</name>
<protein>
    <submittedName>
        <fullName evidence="2">GNAT family acetyltransferase</fullName>
    </submittedName>
</protein>
<evidence type="ECO:0000259" key="1">
    <source>
        <dbReference type="PROSITE" id="PS51186"/>
    </source>
</evidence>
<sequence length="182" mass="19790">MSNQPSYTISPATSPEDLSSIRTLFTAYVSWLDIDLTFQNFSSELSTLPGLYSPPTGALLLASSTSPSITSTPSSSSTPTITTPIGCIALRPLTSASLTKCCEIKRLYTSPTARGLGAGKVLITSVLDEAEKLGYERVRLDTLPRMERARRLYRSFGFEEADAYYDTPLEGTIFLGRELRGS</sequence>
<dbReference type="InterPro" id="IPR000182">
    <property type="entry name" value="GNAT_dom"/>
</dbReference>
<dbReference type="InterPro" id="IPR052777">
    <property type="entry name" value="Acetyltransferase_Enz"/>
</dbReference>
<keyword evidence="3" id="KW-1185">Reference proteome</keyword>
<dbReference type="Proteomes" id="UP000824998">
    <property type="component" value="Unassembled WGS sequence"/>
</dbReference>
<dbReference type="PROSITE" id="PS51186">
    <property type="entry name" value="GNAT"/>
    <property type="match status" value="1"/>
</dbReference>
<dbReference type="OrthoDB" id="41532at2759"/>
<dbReference type="Pfam" id="PF00583">
    <property type="entry name" value="Acetyltransf_1"/>
    <property type="match status" value="1"/>
</dbReference>
<dbReference type="Gene3D" id="3.40.630.30">
    <property type="match status" value="1"/>
</dbReference>
<dbReference type="PANTHER" id="PTHR43305">
    <property type="entry name" value="FAMILY N-ACETYLTRANSFERASE, PUTATIVE (AFU_ORTHOLOGUE AFUA_2G01380)-RELATED"/>
    <property type="match status" value="1"/>
</dbReference>
<dbReference type="CDD" id="cd04301">
    <property type="entry name" value="NAT_SF"/>
    <property type="match status" value="1"/>
</dbReference>
<evidence type="ECO:0000313" key="3">
    <source>
        <dbReference type="Proteomes" id="UP000824998"/>
    </source>
</evidence>
<proteinExistence type="predicted"/>
<evidence type="ECO:0000313" key="2">
    <source>
        <dbReference type="EMBL" id="KAG9235871.1"/>
    </source>
</evidence>
<reference evidence="2" key="1">
    <citation type="journal article" date="2021" name="IMA Fungus">
        <title>Genomic characterization of three marine fungi, including Emericellopsis atlantica sp. nov. with signatures of a generalist lifestyle and marine biomass degradation.</title>
        <authorList>
            <person name="Hagestad O.C."/>
            <person name="Hou L."/>
            <person name="Andersen J.H."/>
            <person name="Hansen E.H."/>
            <person name="Altermark B."/>
            <person name="Li C."/>
            <person name="Kuhnert E."/>
            <person name="Cox R.J."/>
            <person name="Crous P.W."/>
            <person name="Spatafora J.W."/>
            <person name="Lail K."/>
            <person name="Amirebrahimi M."/>
            <person name="Lipzen A."/>
            <person name="Pangilinan J."/>
            <person name="Andreopoulos W."/>
            <person name="Hayes R.D."/>
            <person name="Ng V."/>
            <person name="Grigoriev I.V."/>
            <person name="Jackson S.A."/>
            <person name="Sutton T.D.S."/>
            <person name="Dobson A.D.W."/>
            <person name="Rama T."/>
        </authorList>
    </citation>
    <scope>NUCLEOTIDE SEQUENCE</scope>
    <source>
        <strain evidence="2">TRa018bII</strain>
    </source>
</reference>
<gene>
    <name evidence="2" type="ORF">BJ875DRAFT_457881</name>
</gene>
<feature type="domain" description="N-acetyltransferase" evidence="1">
    <location>
        <begin position="7"/>
        <end position="180"/>
    </location>
</feature>